<evidence type="ECO:0000313" key="2">
    <source>
        <dbReference type="EMBL" id="KAD7478314.1"/>
    </source>
</evidence>
<feature type="compositionally biased region" description="Pro residues" evidence="1">
    <location>
        <begin position="63"/>
        <end position="73"/>
    </location>
</feature>
<evidence type="ECO:0000256" key="1">
    <source>
        <dbReference type="SAM" id="MobiDB-lite"/>
    </source>
</evidence>
<dbReference type="Proteomes" id="UP000326396">
    <property type="component" value="Linkage Group LG1"/>
</dbReference>
<dbReference type="AlphaFoldDB" id="A0A5N6Q101"/>
<sequence>MSDIGQNSPPQFNRGSSSIFPYVTLNLSNETLDQPNVDLHQRENYHELQDQIEAQKRRELNPDPDPMPPPPPSSSGGSSISGMPKEPCCQHGLICCRCCQHAAMLPESLKCAACKCHRSFHRREVEGESQSTAWIQKPPPRVTAATMQTPYHQHHHRYIEGHTLEAAYEESRIVIRLGI</sequence>
<protein>
    <submittedName>
        <fullName evidence="2">Uncharacterized protein</fullName>
    </submittedName>
</protein>
<comment type="caution">
    <text evidence="2">The sequence shown here is derived from an EMBL/GenBank/DDBJ whole genome shotgun (WGS) entry which is preliminary data.</text>
</comment>
<reference evidence="2 3" key="1">
    <citation type="submission" date="2019-05" db="EMBL/GenBank/DDBJ databases">
        <title>Mikania micrantha, genome provides insights into the molecular mechanism of rapid growth.</title>
        <authorList>
            <person name="Liu B."/>
        </authorList>
    </citation>
    <scope>NUCLEOTIDE SEQUENCE [LARGE SCALE GENOMIC DNA]</scope>
    <source>
        <strain evidence="2">NLD-2019</strain>
        <tissue evidence="2">Leaf</tissue>
    </source>
</reference>
<evidence type="ECO:0000313" key="3">
    <source>
        <dbReference type="Proteomes" id="UP000326396"/>
    </source>
</evidence>
<gene>
    <name evidence="2" type="ORF">E3N88_01450</name>
</gene>
<keyword evidence="3" id="KW-1185">Reference proteome</keyword>
<accession>A0A5N6Q101</accession>
<feature type="region of interest" description="Disordered" evidence="1">
    <location>
        <begin position="59"/>
        <end position="82"/>
    </location>
</feature>
<name>A0A5N6Q101_9ASTR</name>
<dbReference type="EMBL" id="SZYD01000001">
    <property type="protein sequence ID" value="KAD7478314.1"/>
    <property type="molecule type" value="Genomic_DNA"/>
</dbReference>
<organism evidence="2 3">
    <name type="scientific">Mikania micrantha</name>
    <name type="common">bitter vine</name>
    <dbReference type="NCBI Taxonomy" id="192012"/>
    <lineage>
        <taxon>Eukaryota</taxon>
        <taxon>Viridiplantae</taxon>
        <taxon>Streptophyta</taxon>
        <taxon>Embryophyta</taxon>
        <taxon>Tracheophyta</taxon>
        <taxon>Spermatophyta</taxon>
        <taxon>Magnoliopsida</taxon>
        <taxon>eudicotyledons</taxon>
        <taxon>Gunneridae</taxon>
        <taxon>Pentapetalae</taxon>
        <taxon>asterids</taxon>
        <taxon>campanulids</taxon>
        <taxon>Asterales</taxon>
        <taxon>Asteraceae</taxon>
        <taxon>Asteroideae</taxon>
        <taxon>Heliantheae alliance</taxon>
        <taxon>Eupatorieae</taxon>
        <taxon>Mikania</taxon>
    </lineage>
</organism>
<proteinExistence type="predicted"/>